<dbReference type="Gene3D" id="1.10.260.40">
    <property type="entry name" value="lambda repressor-like DNA-binding domains"/>
    <property type="match status" value="1"/>
</dbReference>
<dbReference type="InterPro" id="IPR010982">
    <property type="entry name" value="Lambda_DNA-bd_dom_sf"/>
</dbReference>
<gene>
    <name evidence="6" type="ORF">EDD28_1402</name>
</gene>
<reference evidence="6 7" key="1">
    <citation type="submission" date="2018-11" db="EMBL/GenBank/DDBJ databases">
        <title>Sequencing the genomes of 1000 actinobacteria strains.</title>
        <authorList>
            <person name="Klenk H.-P."/>
        </authorList>
    </citation>
    <scope>NUCLEOTIDE SEQUENCE [LARGE SCALE GENOMIC DNA]</scope>
    <source>
        <strain evidence="6 7">DSM 13521</strain>
    </source>
</reference>
<dbReference type="CDD" id="cd01392">
    <property type="entry name" value="HTH_LacI"/>
    <property type="match status" value="1"/>
</dbReference>
<dbReference type="Proteomes" id="UP000275356">
    <property type="component" value="Unassembled WGS sequence"/>
</dbReference>
<sequence length="340" mass="35776">MVTIADVAREAGVSLSTVSYALSGKRPISEKTRERIERAVEVLGYSPQASARALAMAQTNVLGLMAPLRPGVDLSVIMQFVAGITAEAHERSYDVLLVTHGDDSHLARVTRSAMIDGLVVMDIESEDSRLATLRELPAPVVLIGLPNDPTGLSCIDLDFERAGGLAARTLVEHGHGCVALLGAPQEVLARHASYAERMRTGFARGAEEAGVAHVEIAMESTSAGAVRAVDALLARHPDVTGIVVHNELALEHVVSHLDRRGLRIPRDVSLISVGPQDVASSHAVPTTGIDLPGELIGRLAVGMLMERLAGGADDDTPADVRLLPPQLTDRGSVAAPPAES</sequence>
<organism evidence="6 7">
    <name type="scientific">Salana multivorans</name>
    <dbReference type="NCBI Taxonomy" id="120377"/>
    <lineage>
        <taxon>Bacteria</taxon>
        <taxon>Bacillati</taxon>
        <taxon>Actinomycetota</taxon>
        <taxon>Actinomycetes</taxon>
        <taxon>Micrococcales</taxon>
        <taxon>Beutenbergiaceae</taxon>
        <taxon>Salana</taxon>
    </lineage>
</organism>
<dbReference type="PANTHER" id="PTHR30146">
    <property type="entry name" value="LACI-RELATED TRANSCRIPTIONAL REPRESSOR"/>
    <property type="match status" value="1"/>
</dbReference>
<keyword evidence="1" id="KW-0805">Transcription regulation</keyword>
<dbReference type="OrthoDB" id="252678at2"/>
<evidence type="ECO:0000256" key="4">
    <source>
        <dbReference type="SAM" id="MobiDB-lite"/>
    </source>
</evidence>
<dbReference type="SUPFAM" id="SSF47413">
    <property type="entry name" value="lambda repressor-like DNA-binding domains"/>
    <property type="match status" value="1"/>
</dbReference>
<protein>
    <submittedName>
        <fullName evidence="6">LacI family transcriptional regulator</fullName>
    </submittedName>
</protein>
<feature type="domain" description="HTH lacI-type" evidence="5">
    <location>
        <begin position="2"/>
        <end position="56"/>
    </location>
</feature>
<evidence type="ECO:0000256" key="3">
    <source>
        <dbReference type="ARBA" id="ARBA00023163"/>
    </source>
</evidence>
<evidence type="ECO:0000259" key="5">
    <source>
        <dbReference type="PROSITE" id="PS50932"/>
    </source>
</evidence>
<feature type="region of interest" description="Disordered" evidence="4">
    <location>
        <begin position="310"/>
        <end position="340"/>
    </location>
</feature>
<comment type="caution">
    <text evidence="6">The sequence shown here is derived from an EMBL/GenBank/DDBJ whole genome shotgun (WGS) entry which is preliminary data.</text>
</comment>
<accession>A0A3N2DAI8</accession>
<dbReference type="RefSeq" id="WP_123738943.1">
    <property type="nucleotide sequence ID" value="NZ_RKHQ01000001.1"/>
</dbReference>
<keyword evidence="7" id="KW-1185">Reference proteome</keyword>
<dbReference type="PROSITE" id="PS00356">
    <property type="entry name" value="HTH_LACI_1"/>
    <property type="match status" value="1"/>
</dbReference>
<keyword evidence="3" id="KW-0804">Transcription</keyword>
<name>A0A3N2DAI8_9MICO</name>
<dbReference type="InterPro" id="IPR000843">
    <property type="entry name" value="HTH_LacI"/>
</dbReference>
<evidence type="ECO:0000313" key="6">
    <source>
        <dbReference type="EMBL" id="ROR96811.1"/>
    </source>
</evidence>
<dbReference type="GO" id="GO:0000976">
    <property type="term" value="F:transcription cis-regulatory region binding"/>
    <property type="evidence" value="ECO:0007669"/>
    <property type="project" value="TreeGrafter"/>
</dbReference>
<proteinExistence type="predicted"/>
<evidence type="ECO:0000256" key="2">
    <source>
        <dbReference type="ARBA" id="ARBA00023125"/>
    </source>
</evidence>
<evidence type="ECO:0000256" key="1">
    <source>
        <dbReference type="ARBA" id="ARBA00023015"/>
    </source>
</evidence>
<dbReference type="Pfam" id="PF13377">
    <property type="entry name" value="Peripla_BP_3"/>
    <property type="match status" value="1"/>
</dbReference>
<dbReference type="Pfam" id="PF00356">
    <property type="entry name" value="LacI"/>
    <property type="match status" value="1"/>
</dbReference>
<dbReference type="PROSITE" id="PS50932">
    <property type="entry name" value="HTH_LACI_2"/>
    <property type="match status" value="1"/>
</dbReference>
<evidence type="ECO:0000313" key="7">
    <source>
        <dbReference type="Proteomes" id="UP000275356"/>
    </source>
</evidence>
<dbReference type="GO" id="GO:0003700">
    <property type="term" value="F:DNA-binding transcription factor activity"/>
    <property type="evidence" value="ECO:0007669"/>
    <property type="project" value="TreeGrafter"/>
</dbReference>
<dbReference type="SMART" id="SM00354">
    <property type="entry name" value="HTH_LACI"/>
    <property type="match status" value="1"/>
</dbReference>
<dbReference type="InterPro" id="IPR028082">
    <property type="entry name" value="Peripla_BP_I"/>
</dbReference>
<dbReference type="EMBL" id="RKHQ01000001">
    <property type="protein sequence ID" value="ROR96811.1"/>
    <property type="molecule type" value="Genomic_DNA"/>
</dbReference>
<dbReference type="Gene3D" id="3.40.50.2300">
    <property type="match status" value="2"/>
</dbReference>
<dbReference type="AlphaFoldDB" id="A0A3N2DAI8"/>
<keyword evidence="2" id="KW-0238">DNA-binding</keyword>
<dbReference type="CDD" id="cd06267">
    <property type="entry name" value="PBP1_LacI_sugar_binding-like"/>
    <property type="match status" value="1"/>
</dbReference>
<dbReference type="InterPro" id="IPR046335">
    <property type="entry name" value="LacI/GalR-like_sensor"/>
</dbReference>
<dbReference type="PANTHER" id="PTHR30146:SF153">
    <property type="entry name" value="LACTOSE OPERON REPRESSOR"/>
    <property type="match status" value="1"/>
</dbReference>
<dbReference type="SUPFAM" id="SSF53822">
    <property type="entry name" value="Periplasmic binding protein-like I"/>
    <property type="match status" value="1"/>
</dbReference>